<name>A0A8C3JQT8_9CHAR</name>
<keyword evidence="3" id="KW-1185">Reference proteome</keyword>
<reference evidence="2" key="2">
    <citation type="submission" date="2025-09" db="UniProtKB">
        <authorList>
            <consortium name="Ensembl"/>
        </authorList>
    </citation>
    <scope>IDENTIFICATION</scope>
</reference>
<organism evidence="2 3">
    <name type="scientific">Calidris pygmaea</name>
    <name type="common">Spoon-billed sandpiper</name>
    <dbReference type="NCBI Taxonomy" id="425635"/>
    <lineage>
        <taxon>Eukaryota</taxon>
        <taxon>Metazoa</taxon>
        <taxon>Chordata</taxon>
        <taxon>Craniata</taxon>
        <taxon>Vertebrata</taxon>
        <taxon>Euteleostomi</taxon>
        <taxon>Archelosauria</taxon>
        <taxon>Archosauria</taxon>
        <taxon>Dinosauria</taxon>
        <taxon>Saurischia</taxon>
        <taxon>Theropoda</taxon>
        <taxon>Coelurosauria</taxon>
        <taxon>Aves</taxon>
        <taxon>Neognathae</taxon>
        <taxon>Neoaves</taxon>
        <taxon>Charadriiformes</taxon>
        <taxon>Scolopacidae</taxon>
        <taxon>Calidris</taxon>
    </lineage>
</organism>
<dbReference type="AlphaFoldDB" id="A0A8C3JQT8"/>
<evidence type="ECO:0000256" key="1">
    <source>
        <dbReference type="SAM" id="MobiDB-lite"/>
    </source>
</evidence>
<evidence type="ECO:0000313" key="3">
    <source>
        <dbReference type="Proteomes" id="UP000694419"/>
    </source>
</evidence>
<reference evidence="2" key="1">
    <citation type="submission" date="2025-08" db="UniProtKB">
        <authorList>
            <consortium name="Ensembl"/>
        </authorList>
    </citation>
    <scope>IDENTIFICATION</scope>
</reference>
<sequence>MPLGTEPPCLQSWSGLAERAAPVPDWLTSCLRLDTALCLAPCFTGDPAPPFHSRKLSLPHQLVHLQGSPGGRSWDISSPTGWMDPEGEGCPGRLAALAQRDQPATRTGSLLGPVIPPAKTPHQWD</sequence>
<dbReference type="Proteomes" id="UP000694419">
    <property type="component" value="Unplaced"/>
</dbReference>
<feature type="region of interest" description="Disordered" evidence="1">
    <location>
        <begin position="69"/>
        <end position="125"/>
    </location>
</feature>
<dbReference type="Ensembl" id="ENSCPGT00000012895.1">
    <property type="protein sequence ID" value="ENSCPGP00000011752.1"/>
    <property type="gene ID" value="ENSCPGG00000008389.1"/>
</dbReference>
<proteinExistence type="predicted"/>
<accession>A0A8C3JQT8</accession>
<protein>
    <submittedName>
        <fullName evidence="2">Uncharacterized protein</fullName>
    </submittedName>
</protein>
<evidence type="ECO:0000313" key="2">
    <source>
        <dbReference type="Ensembl" id="ENSCPGP00000011752.1"/>
    </source>
</evidence>